<feature type="binding site" evidence="8">
    <location>
        <position position="61"/>
    </location>
    <ligand>
        <name>beta-alanine</name>
        <dbReference type="ChEBI" id="CHEBI:57966"/>
    </ligand>
</feature>
<evidence type="ECO:0000256" key="5">
    <source>
        <dbReference type="ARBA" id="ARBA00022741"/>
    </source>
</evidence>
<organism evidence="9 10">
    <name type="scientific">Pontiella desulfatans</name>
    <dbReference type="NCBI Taxonomy" id="2750659"/>
    <lineage>
        <taxon>Bacteria</taxon>
        <taxon>Pseudomonadati</taxon>
        <taxon>Kiritimatiellota</taxon>
        <taxon>Kiritimatiellia</taxon>
        <taxon>Kiritimatiellales</taxon>
        <taxon>Pontiellaceae</taxon>
        <taxon>Pontiella</taxon>
    </lineage>
</organism>
<evidence type="ECO:0000256" key="3">
    <source>
        <dbReference type="ARBA" id="ARBA00022598"/>
    </source>
</evidence>
<evidence type="ECO:0000256" key="1">
    <source>
        <dbReference type="ARBA" id="ARBA00004990"/>
    </source>
</evidence>
<comment type="subcellular location">
    <subcellularLocation>
        <location evidence="8">Cytoplasm</location>
    </subcellularLocation>
</comment>
<protein>
    <recommendedName>
        <fullName evidence="8">Pantothenate synthetase</fullName>
        <shortName evidence="8">PS</shortName>
        <ecNumber evidence="8">6.3.2.1</ecNumber>
    </recommendedName>
    <alternativeName>
        <fullName evidence="8">Pantoate--beta-alanine ligase</fullName>
    </alternativeName>
    <alternativeName>
        <fullName evidence="8">Pantoate-activating enzyme</fullName>
    </alternativeName>
</protein>
<keyword evidence="8" id="KW-0963">Cytoplasm</keyword>
<evidence type="ECO:0000256" key="2">
    <source>
        <dbReference type="ARBA" id="ARBA00009256"/>
    </source>
</evidence>
<feature type="binding site" evidence="8">
    <location>
        <position position="61"/>
    </location>
    <ligand>
        <name>(R)-pantoate</name>
        <dbReference type="ChEBI" id="CHEBI:15980"/>
    </ligand>
</feature>
<keyword evidence="3 8" id="KW-0436">Ligase</keyword>
<dbReference type="SUPFAM" id="SSF52374">
    <property type="entry name" value="Nucleotidylyl transferase"/>
    <property type="match status" value="1"/>
</dbReference>
<feature type="binding site" evidence="8">
    <location>
        <begin position="147"/>
        <end position="150"/>
    </location>
    <ligand>
        <name>ATP</name>
        <dbReference type="ChEBI" id="CHEBI:30616"/>
    </ligand>
</feature>
<dbReference type="CDD" id="cd00560">
    <property type="entry name" value="PanC"/>
    <property type="match status" value="1"/>
</dbReference>
<name>A0A6C2U4T5_PONDE</name>
<dbReference type="GO" id="GO:0004592">
    <property type="term" value="F:pantoate-beta-alanine ligase activity"/>
    <property type="evidence" value="ECO:0007669"/>
    <property type="project" value="UniProtKB-UniRule"/>
</dbReference>
<dbReference type="FunFam" id="3.40.50.620:FF:000013">
    <property type="entry name" value="Pantothenate synthetase"/>
    <property type="match status" value="1"/>
</dbReference>
<evidence type="ECO:0000256" key="4">
    <source>
        <dbReference type="ARBA" id="ARBA00022655"/>
    </source>
</evidence>
<dbReference type="NCBIfam" id="TIGR00018">
    <property type="entry name" value="panC"/>
    <property type="match status" value="1"/>
</dbReference>
<dbReference type="InterPro" id="IPR014729">
    <property type="entry name" value="Rossmann-like_a/b/a_fold"/>
</dbReference>
<feature type="binding site" evidence="8">
    <location>
        <begin position="184"/>
        <end position="187"/>
    </location>
    <ligand>
        <name>ATP</name>
        <dbReference type="ChEBI" id="CHEBI:30616"/>
    </ligand>
</feature>
<dbReference type="AlphaFoldDB" id="A0A6C2U4T5"/>
<feature type="active site" description="Proton donor" evidence="8">
    <location>
        <position position="37"/>
    </location>
</feature>
<dbReference type="PANTHER" id="PTHR21299">
    <property type="entry name" value="CYTIDYLATE KINASE/PANTOATE-BETA-ALANINE LIGASE"/>
    <property type="match status" value="1"/>
</dbReference>
<comment type="similarity">
    <text evidence="2 8">Belongs to the pantothenate synthetase family.</text>
</comment>
<dbReference type="EMBL" id="CAAHFG010000001">
    <property type="protein sequence ID" value="VGO14524.1"/>
    <property type="molecule type" value="Genomic_DNA"/>
</dbReference>
<dbReference type="Pfam" id="PF02569">
    <property type="entry name" value="Pantoate_ligase"/>
    <property type="match status" value="1"/>
</dbReference>
<evidence type="ECO:0000256" key="6">
    <source>
        <dbReference type="ARBA" id="ARBA00022840"/>
    </source>
</evidence>
<dbReference type="NCBIfam" id="TIGR00125">
    <property type="entry name" value="cyt_tran_rel"/>
    <property type="match status" value="1"/>
</dbReference>
<dbReference type="Gene3D" id="3.40.50.620">
    <property type="entry name" value="HUPs"/>
    <property type="match status" value="1"/>
</dbReference>
<dbReference type="InterPro" id="IPR003721">
    <property type="entry name" value="Pantoate_ligase"/>
</dbReference>
<dbReference type="GO" id="GO:0015940">
    <property type="term" value="P:pantothenate biosynthetic process"/>
    <property type="evidence" value="ECO:0007669"/>
    <property type="project" value="UniProtKB-UniRule"/>
</dbReference>
<comment type="subunit">
    <text evidence="8">Homodimer.</text>
</comment>
<proteinExistence type="inferred from homology"/>
<dbReference type="EC" id="6.3.2.1" evidence="8"/>
<dbReference type="GO" id="GO:0005524">
    <property type="term" value="F:ATP binding"/>
    <property type="evidence" value="ECO:0007669"/>
    <property type="project" value="UniProtKB-KW"/>
</dbReference>
<feature type="binding site" evidence="8">
    <location>
        <position position="176"/>
    </location>
    <ligand>
        <name>ATP</name>
        <dbReference type="ChEBI" id="CHEBI:30616"/>
    </ligand>
</feature>
<comment type="pathway">
    <text evidence="1 8">Cofactor biosynthesis; (R)-pantothenate biosynthesis; (R)-pantothenate from (R)-pantoate and beta-alanine: step 1/1.</text>
</comment>
<keyword evidence="6 8" id="KW-0067">ATP-binding</keyword>
<dbReference type="InterPro" id="IPR042176">
    <property type="entry name" value="Pantoate_ligase_C"/>
</dbReference>
<dbReference type="Gene3D" id="3.30.1300.10">
    <property type="entry name" value="Pantoate-beta-alanine ligase, C-terminal domain"/>
    <property type="match status" value="1"/>
</dbReference>
<dbReference type="GO" id="GO:0005829">
    <property type="term" value="C:cytosol"/>
    <property type="evidence" value="ECO:0007669"/>
    <property type="project" value="TreeGrafter"/>
</dbReference>
<keyword evidence="4 8" id="KW-0566">Pantothenate biosynthesis</keyword>
<sequence>MQIIESPEEMQRLALFLKRSGKTIGFVPTMGFLHAGHLSLMRLAREKCDVLVASIFVNPTQFGPNEDLDAYPRDFERDELLCEEEGVDIVFYPEPGNMYAADASVWVDEESLSGVLCGASRTGHFRGVCTVVAKLFNLVLPDLAVFGEKDAQQLRIIERMVRDLNFPVEIVRGAIVREPDGLAMSSRNKYLTELQRRNALCLRQALDHVVDLVGQGVVDVAVLGKSVANLMASVPDAVVDYVEFVDDETLQPVGRVKGKTLVALAVKIGTTRLIDNAVVVP</sequence>
<dbReference type="UniPathway" id="UPA00028">
    <property type="reaction ID" value="UER00005"/>
</dbReference>
<comment type="catalytic activity">
    <reaction evidence="7 8">
        <text>(R)-pantoate + beta-alanine + ATP = (R)-pantothenate + AMP + diphosphate + H(+)</text>
        <dbReference type="Rhea" id="RHEA:10912"/>
        <dbReference type="ChEBI" id="CHEBI:15378"/>
        <dbReference type="ChEBI" id="CHEBI:15980"/>
        <dbReference type="ChEBI" id="CHEBI:29032"/>
        <dbReference type="ChEBI" id="CHEBI:30616"/>
        <dbReference type="ChEBI" id="CHEBI:33019"/>
        <dbReference type="ChEBI" id="CHEBI:57966"/>
        <dbReference type="ChEBI" id="CHEBI:456215"/>
        <dbReference type="EC" id="6.3.2.1"/>
    </reaction>
</comment>
<dbReference type="RefSeq" id="WP_136079997.1">
    <property type="nucleotide sequence ID" value="NZ_CAAHFG010000001.1"/>
</dbReference>
<evidence type="ECO:0000313" key="10">
    <source>
        <dbReference type="Proteomes" id="UP000366872"/>
    </source>
</evidence>
<accession>A0A6C2U4T5</accession>
<gene>
    <name evidence="8 9" type="primary">panC</name>
    <name evidence="9" type="ORF">PDESU_03087</name>
</gene>
<evidence type="ECO:0000256" key="7">
    <source>
        <dbReference type="ARBA" id="ARBA00048258"/>
    </source>
</evidence>
<keyword evidence="10" id="KW-1185">Reference proteome</keyword>
<dbReference type="HAMAP" id="MF_00158">
    <property type="entry name" value="PanC"/>
    <property type="match status" value="1"/>
</dbReference>
<feature type="binding site" evidence="8">
    <location>
        <position position="153"/>
    </location>
    <ligand>
        <name>(R)-pantoate</name>
        <dbReference type="ChEBI" id="CHEBI:15980"/>
    </ligand>
</feature>
<dbReference type="PANTHER" id="PTHR21299:SF1">
    <property type="entry name" value="PANTOATE--BETA-ALANINE LIGASE"/>
    <property type="match status" value="1"/>
</dbReference>
<evidence type="ECO:0000313" key="9">
    <source>
        <dbReference type="EMBL" id="VGO14524.1"/>
    </source>
</evidence>
<feature type="binding site" evidence="8">
    <location>
        <begin position="30"/>
        <end position="37"/>
    </location>
    <ligand>
        <name>ATP</name>
        <dbReference type="ChEBI" id="CHEBI:30616"/>
    </ligand>
</feature>
<keyword evidence="5 8" id="KW-0547">Nucleotide-binding</keyword>
<dbReference type="InterPro" id="IPR004821">
    <property type="entry name" value="Cyt_trans-like"/>
</dbReference>
<evidence type="ECO:0000256" key="8">
    <source>
        <dbReference type="HAMAP-Rule" id="MF_00158"/>
    </source>
</evidence>
<reference evidence="9 10" key="1">
    <citation type="submission" date="2019-04" db="EMBL/GenBank/DDBJ databases">
        <authorList>
            <person name="Van Vliet M D."/>
        </authorList>
    </citation>
    <scope>NUCLEOTIDE SEQUENCE [LARGE SCALE GENOMIC DNA]</scope>
    <source>
        <strain evidence="9 10">F1</strain>
    </source>
</reference>
<comment type="function">
    <text evidence="8">Catalyzes the condensation of pantoate with beta-alanine in an ATP-dependent reaction via a pantoyl-adenylate intermediate.</text>
</comment>
<comment type="miscellaneous">
    <text evidence="8">The reaction proceeds by a bi uni uni bi ping pong mechanism.</text>
</comment>
<dbReference type="Proteomes" id="UP000366872">
    <property type="component" value="Unassembled WGS sequence"/>
</dbReference>